<evidence type="ECO:0000313" key="8">
    <source>
        <dbReference type="Proteomes" id="UP000192927"/>
    </source>
</evidence>
<keyword evidence="8" id="KW-1185">Reference proteome</keyword>
<proteinExistence type="inferred from homology"/>
<dbReference type="AlphaFoldDB" id="A0A1W5CT14"/>
<dbReference type="PANTHER" id="PTHR14577:SF0">
    <property type="entry name" value="NUCLEOLAR PROTEIN 12"/>
    <property type="match status" value="1"/>
</dbReference>
<feature type="compositionally biased region" description="Basic residues" evidence="6">
    <location>
        <begin position="214"/>
        <end position="232"/>
    </location>
</feature>
<accession>A0A1W5CT14</accession>
<dbReference type="Pfam" id="PF09805">
    <property type="entry name" value="Nop25"/>
    <property type="match status" value="1"/>
</dbReference>
<reference evidence="8" key="1">
    <citation type="submission" date="2017-03" db="EMBL/GenBank/DDBJ databases">
        <authorList>
            <person name="Sharma R."/>
            <person name="Thines M."/>
        </authorList>
    </citation>
    <scope>NUCLEOTIDE SEQUENCE [LARGE SCALE GENOMIC DNA]</scope>
</reference>
<dbReference type="GO" id="GO:0005730">
    <property type="term" value="C:nucleolus"/>
    <property type="evidence" value="ECO:0007669"/>
    <property type="project" value="UniProtKB-SubCell"/>
</dbReference>
<dbReference type="EMBL" id="FWEW01000197">
    <property type="protein sequence ID" value="SLM33988.1"/>
    <property type="molecule type" value="Genomic_DNA"/>
</dbReference>
<feature type="region of interest" description="Disordered" evidence="6">
    <location>
        <begin position="1"/>
        <end position="22"/>
    </location>
</feature>
<evidence type="ECO:0000256" key="6">
    <source>
        <dbReference type="SAM" id="MobiDB-lite"/>
    </source>
</evidence>
<sequence>MLGKRKTASIVPPPKRRKKAPAIDEISFDFSAREDYLTGFHKRKLQRIKHAQEEAAKKERQERIAARKRLREGRKEDLEKHVEAVNLALREADGILETPETEDDSTAQDEWDGIVEVLEVDHEEEYVDEDRHTTVTVEAVDVTKDGLLKVAVEKEDDDESDDGPEYRNTSTTGKTGPDARNPSSGKRVWTKERPGGPKKKKKKFRYESKAERKVTRHKERSGSRAKAKTRKE</sequence>
<evidence type="ECO:0000256" key="3">
    <source>
        <dbReference type="ARBA" id="ARBA00023054"/>
    </source>
</evidence>
<keyword evidence="4" id="KW-0539">Nucleus</keyword>
<evidence type="ECO:0000256" key="1">
    <source>
        <dbReference type="ARBA" id="ARBA00004604"/>
    </source>
</evidence>
<name>A0A1W5CT14_9LECA</name>
<feature type="coiled-coil region" evidence="5">
    <location>
        <begin position="41"/>
        <end position="76"/>
    </location>
</feature>
<feature type="compositionally biased region" description="Acidic residues" evidence="6">
    <location>
        <begin position="154"/>
        <end position="163"/>
    </location>
</feature>
<dbReference type="InterPro" id="IPR019186">
    <property type="entry name" value="Nucleolar_protein_12"/>
</dbReference>
<protein>
    <submittedName>
        <fullName evidence="7">Nucleolar protein 12</fullName>
    </submittedName>
</protein>
<keyword evidence="3 5" id="KW-0175">Coiled coil</keyword>
<evidence type="ECO:0000256" key="5">
    <source>
        <dbReference type="SAM" id="Coils"/>
    </source>
</evidence>
<comment type="similarity">
    <text evidence="2">Belongs to the RRP17 family.</text>
</comment>
<dbReference type="PANTHER" id="PTHR14577">
    <property type="entry name" value="NUCLEOLAR PROTEIN 12"/>
    <property type="match status" value="1"/>
</dbReference>
<evidence type="ECO:0000256" key="2">
    <source>
        <dbReference type="ARBA" id="ARBA00007175"/>
    </source>
</evidence>
<dbReference type="Proteomes" id="UP000192927">
    <property type="component" value="Unassembled WGS sequence"/>
</dbReference>
<comment type="subcellular location">
    <subcellularLocation>
        <location evidence="1">Nucleus</location>
        <location evidence="1">Nucleolus</location>
    </subcellularLocation>
</comment>
<evidence type="ECO:0000256" key="4">
    <source>
        <dbReference type="ARBA" id="ARBA00023242"/>
    </source>
</evidence>
<dbReference type="GO" id="GO:0019843">
    <property type="term" value="F:rRNA binding"/>
    <property type="evidence" value="ECO:0007669"/>
    <property type="project" value="TreeGrafter"/>
</dbReference>
<organism evidence="7 8">
    <name type="scientific">Lasallia pustulata</name>
    <dbReference type="NCBI Taxonomy" id="136370"/>
    <lineage>
        <taxon>Eukaryota</taxon>
        <taxon>Fungi</taxon>
        <taxon>Dikarya</taxon>
        <taxon>Ascomycota</taxon>
        <taxon>Pezizomycotina</taxon>
        <taxon>Lecanoromycetes</taxon>
        <taxon>OSLEUM clade</taxon>
        <taxon>Umbilicariomycetidae</taxon>
        <taxon>Umbilicariales</taxon>
        <taxon>Umbilicariaceae</taxon>
        <taxon>Lasallia</taxon>
    </lineage>
</organism>
<evidence type="ECO:0000313" key="7">
    <source>
        <dbReference type="EMBL" id="SLM33988.1"/>
    </source>
</evidence>
<feature type="region of interest" description="Disordered" evidence="6">
    <location>
        <begin position="151"/>
        <end position="232"/>
    </location>
</feature>